<dbReference type="HOGENOM" id="CLU_2755713_0_0_5"/>
<reference evidence="1" key="1">
    <citation type="journal article" date="2012" name="J. Bacteriol.">
        <title>Complete genome sequence of the broad-host-range strain Sinorhizobium fredii USDA257.</title>
        <authorList>
            <person name="Schuldes J."/>
            <person name="Rodriguez Orbegoso M."/>
            <person name="Schmeisser C."/>
            <person name="Krishnan H.B."/>
            <person name="Daniel R."/>
            <person name="Streit W.R."/>
        </authorList>
    </citation>
    <scope>NUCLEOTIDE SEQUENCE [LARGE SCALE GENOMIC DNA]</scope>
    <source>
        <strain evidence="1">USDA 257</strain>
        <plasmid evidence="1">pUSDA257</plasmid>
    </source>
</reference>
<accession>I3XGP0</accession>
<evidence type="ECO:0000313" key="1">
    <source>
        <dbReference type="EMBL" id="AFL55046.1"/>
    </source>
</evidence>
<geneLocation type="plasmid" evidence="2">
    <name>pUSDA257 fragment 2</name>
</geneLocation>
<sequence>MRENAAELTCLLKLDGHCTGARLRRNIKAQVVMGSRRQGAELADGSKQQGRITTQAGISSKYLSATTLFI</sequence>
<evidence type="ECO:0000313" key="2">
    <source>
        <dbReference type="Proteomes" id="UP000006180"/>
    </source>
</evidence>
<gene>
    <name evidence="1" type="ORF">USDA257_p03310</name>
</gene>
<proteinExistence type="predicted"/>
<protein>
    <submittedName>
        <fullName evidence="1">Uncharacterized protein</fullName>
    </submittedName>
</protein>
<organism evidence="1">
    <name type="scientific">Sinorhizobium fredii (strain USDA 257)</name>
    <dbReference type="NCBI Taxonomy" id="1185652"/>
    <lineage>
        <taxon>Bacteria</taxon>
        <taxon>Pseudomonadati</taxon>
        <taxon>Pseudomonadota</taxon>
        <taxon>Alphaproteobacteria</taxon>
        <taxon>Hyphomicrobiales</taxon>
        <taxon>Rhizobiaceae</taxon>
        <taxon>Sinorhizobium/Ensifer group</taxon>
        <taxon>Sinorhizobium</taxon>
    </lineage>
</organism>
<name>I3XGP0_SINF2</name>
<keyword evidence="1" id="KW-0614">Plasmid</keyword>
<dbReference type="EMBL" id="CP003565">
    <property type="protein sequence ID" value="AFL55046.1"/>
    <property type="molecule type" value="Genomic_DNA"/>
</dbReference>
<dbReference type="AlphaFoldDB" id="I3XGP0"/>